<dbReference type="InterPro" id="IPR006612">
    <property type="entry name" value="THAP_Znf"/>
</dbReference>
<dbReference type="Gene3D" id="6.20.210.20">
    <property type="entry name" value="THAP domain"/>
    <property type="match status" value="1"/>
</dbReference>
<evidence type="ECO:0000256" key="2">
    <source>
        <dbReference type="ARBA" id="ARBA00022771"/>
    </source>
</evidence>
<keyword evidence="1" id="KW-0479">Metal-binding</keyword>
<dbReference type="Pfam" id="PF21787">
    <property type="entry name" value="TNP-like_RNaseH_N"/>
    <property type="match status" value="1"/>
</dbReference>
<protein>
    <recommendedName>
        <fullName evidence="6">THAP-type domain-containing protein</fullName>
    </recommendedName>
</protein>
<keyword evidence="8" id="KW-1185">Reference proteome</keyword>
<dbReference type="Pfam" id="PF21789">
    <property type="entry name" value="TNP-like_RNaseH_C"/>
    <property type="match status" value="1"/>
</dbReference>
<dbReference type="Proteomes" id="UP000475862">
    <property type="component" value="Unassembled WGS sequence"/>
</dbReference>
<proteinExistence type="predicted"/>
<keyword evidence="4 5" id="KW-0238">DNA-binding</keyword>
<dbReference type="GO" id="GO:0008270">
    <property type="term" value="F:zinc ion binding"/>
    <property type="evidence" value="ECO:0007669"/>
    <property type="project" value="UniProtKB-KW"/>
</dbReference>
<feature type="non-terminal residue" evidence="7">
    <location>
        <position position="800"/>
    </location>
</feature>
<dbReference type="AlphaFoldDB" id="A0A6G0SXL5"/>
<name>A0A6G0SXL5_APHGL</name>
<dbReference type="Pfam" id="PF05485">
    <property type="entry name" value="THAP"/>
    <property type="match status" value="1"/>
</dbReference>
<dbReference type="OrthoDB" id="6601990at2759"/>
<evidence type="ECO:0000256" key="4">
    <source>
        <dbReference type="ARBA" id="ARBA00023125"/>
    </source>
</evidence>
<dbReference type="Pfam" id="PF12017">
    <property type="entry name" value="Tnp_P_element"/>
    <property type="match status" value="1"/>
</dbReference>
<feature type="domain" description="THAP-type" evidence="6">
    <location>
        <begin position="1"/>
        <end position="90"/>
    </location>
</feature>
<reference evidence="7 8" key="1">
    <citation type="submission" date="2019-08" db="EMBL/GenBank/DDBJ databases">
        <title>The genome of the soybean aphid Biotype 1, its phylome, world population structure and adaptation to the North American continent.</title>
        <authorList>
            <person name="Giordano R."/>
            <person name="Donthu R.K."/>
            <person name="Hernandez A.G."/>
            <person name="Wright C.L."/>
            <person name="Zimin A.V."/>
        </authorList>
    </citation>
    <scope>NUCLEOTIDE SEQUENCE [LARGE SCALE GENOMIC DNA]</scope>
    <source>
        <tissue evidence="7">Whole aphids</tissue>
    </source>
</reference>
<dbReference type="Pfam" id="PF21788">
    <property type="entry name" value="TNP-like_GBD"/>
    <property type="match status" value="1"/>
</dbReference>
<dbReference type="SUPFAM" id="SSF57716">
    <property type="entry name" value="Glucocorticoid receptor-like (DNA-binding domain)"/>
    <property type="match status" value="1"/>
</dbReference>
<dbReference type="InterPro" id="IPR038441">
    <property type="entry name" value="THAP_Znf_sf"/>
</dbReference>
<dbReference type="InterPro" id="IPR021896">
    <property type="entry name" value="THAP9-like_HTH"/>
</dbReference>
<dbReference type="InterPro" id="IPR048366">
    <property type="entry name" value="TNP-like_GBD"/>
</dbReference>
<dbReference type="PANTHER" id="PTHR47577">
    <property type="entry name" value="THAP DOMAIN-CONTAINING PROTEIN 6"/>
    <property type="match status" value="1"/>
</dbReference>
<gene>
    <name evidence="7" type="ORF">AGLY_016454</name>
</gene>
<accession>A0A6G0SXL5</accession>
<dbReference type="InterPro" id="IPR048365">
    <property type="entry name" value="TNP-like_RNaseH_N"/>
</dbReference>
<dbReference type="SMART" id="SM00980">
    <property type="entry name" value="THAP"/>
    <property type="match status" value="1"/>
</dbReference>
<evidence type="ECO:0000313" key="7">
    <source>
        <dbReference type="EMBL" id="KAE9523140.1"/>
    </source>
</evidence>
<dbReference type="EMBL" id="VYZN01000198">
    <property type="protein sequence ID" value="KAE9523140.1"/>
    <property type="molecule type" value="Genomic_DNA"/>
</dbReference>
<comment type="caution">
    <text evidence="7">The sequence shown here is derived from an EMBL/GenBank/DDBJ whole genome shotgun (WGS) entry which is preliminary data.</text>
</comment>
<dbReference type="SMART" id="SM00692">
    <property type="entry name" value="DM3"/>
    <property type="match status" value="1"/>
</dbReference>
<dbReference type="PROSITE" id="PS50950">
    <property type="entry name" value="ZF_THAP"/>
    <property type="match status" value="1"/>
</dbReference>
<organism evidence="7 8">
    <name type="scientific">Aphis glycines</name>
    <name type="common">Soybean aphid</name>
    <dbReference type="NCBI Taxonomy" id="307491"/>
    <lineage>
        <taxon>Eukaryota</taxon>
        <taxon>Metazoa</taxon>
        <taxon>Ecdysozoa</taxon>
        <taxon>Arthropoda</taxon>
        <taxon>Hexapoda</taxon>
        <taxon>Insecta</taxon>
        <taxon>Pterygota</taxon>
        <taxon>Neoptera</taxon>
        <taxon>Paraneoptera</taxon>
        <taxon>Hemiptera</taxon>
        <taxon>Sternorrhyncha</taxon>
        <taxon>Aphidomorpha</taxon>
        <taxon>Aphidoidea</taxon>
        <taxon>Aphididae</taxon>
        <taxon>Aphidini</taxon>
        <taxon>Aphis</taxon>
        <taxon>Aphis</taxon>
    </lineage>
</organism>
<sequence>MVASCSAHGCVNRQTKDTKNHFFTQLLFYRFPLRNPERNAKWIKAVGRKGFIPTKNSRLCNNHFLKSDFKTPVGGTYKLLLCDDAVPSIFNMTVMQTPTKIYRSEICEPTSSQLSTTEFSTSVQDEPLCLTPKRHLCFKSAEEESSLLSTPSKCKITISPYRKTTPSKLVLKNKIIKQANTIKLLKQQIRRKDIKINTLAGLLKLLKDKKVLNMESEELMLDKFGGLSQELFSNIRKNQNIDPKGRRYSKTIKEFSLTLNYYSPKAYEYARSILILPHAKSIRNWTSSLNGEPGFLQEVLDSLQTLNENDKHCTIAFDAMSIRKQIIWNDKNNKFLGYCDFGNNLDIEGNETPATEVLVFMAISINGKWKLPIGYFFQNKISAISQAELVKTALTLTHNAGLKVWGVVCEGAYTNISTMKHLGCVVDGGYEELKCWFSHPVNNQKVYYIPDACHNLKLARNTLGNCKFIESNKGNVKWAHILYLHSVQNDITFKFSNKISAAHVHWYNNKMKVKYAAQTLSSSTADALEYLNKINVTGFADVETTVEYCRVVDRVFDFLNSKSSFSKGLKSPIFRNNISSLKTIIIPLIKYLYSLKFNNTPLHKSNKKTFIIGFSIAVKSVFSIAETIFTEHYSSLNMNYILTYKFSQDHLELFFAQIRQRYGSNNNPNVVQFKTALKQILFKNYIKCKSNGNCNVFDDDISGGIFEFKWYRRQNNIDEITCNEELDEDICNRLVLLNTLNTSLAEAKNNILYYILGYIIRGIVNNLSCNSCITCLFPKISDHNYSHSSVSQFLNLKNKG</sequence>
<evidence type="ECO:0000259" key="6">
    <source>
        <dbReference type="PROSITE" id="PS50950"/>
    </source>
</evidence>
<dbReference type="InterPro" id="IPR048367">
    <property type="entry name" value="TNP-like_RNaseH_C"/>
</dbReference>
<evidence type="ECO:0000256" key="3">
    <source>
        <dbReference type="ARBA" id="ARBA00022833"/>
    </source>
</evidence>
<dbReference type="PANTHER" id="PTHR47577:SF2">
    <property type="entry name" value="THAP DOMAIN CONTAINING 9"/>
    <property type="match status" value="1"/>
</dbReference>
<keyword evidence="2 5" id="KW-0863">Zinc-finger</keyword>
<evidence type="ECO:0000256" key="1">
    <source>
        <dbReference type="ARBA" id="ARBA00022723"/>
    </source>
</evidence>
<evidence type="ECO:0000256" key="5">
    <source>
        <dbReference type="PROSITE-ProRule" id="PRU00309"/>
    </source>
</evidence>
<dbReference type="GO" id="GO:0003677">
    <property type="term" value="F:DNA binding"/>
    <property type="evidence" value="ECO:0007669"/>
    <property type="project" value="UniProtKB-UniRule"/>
</dbReference>
<keyword evidence="3" id="KW-0862">Zinc</keyword>
<evidence type="ECO:0000313" key="8">
    <source>
        <dbReference type="Proteomes" id="UP000475862"/>
    </source>
</evidence>